<dbReference type="InterPro" id="IPR003607">
    <property type="entry name" value="HD/PDEase_dom"/>
</dbReference>
<dbReference type="STRING" id="297318.BK138_07080"/>
<dbReference type="CDD" id="cd00077">
    <property type="entry name" value="HDc"/>
    <property type="match status" value="1"/>
</dbReference>
<dbReference type="Gene3D" id="1.10.472.50">
    <property type="entry name" value="HD-domain/PDEase-like"/>
    <property type="match status" value="1"/>
</dbReference>
<accession>A0A1R1F2V3</accession>
<dbReference type="SUPFAM" id="SSF109604">
    <property type="entry name" value="HD-domain/PDEase-like"/>
    <property type="match status" value="1"/>
</dbReference>
<dbReference type="EMBL" id="MRTP01000001">
    <property type="protein sequence ID" value="OMF58296.1"/>
    <property type="molecule type" value="Genomic_DNA"/>
</dbReference>
<gene>
    <name evidence="2" type="ORF">BK138_07080</name>
</gene>
<dbReference type="AlphaFoldDB" id="A0A1R1F2V3"/>
<dbReference type="Pfam" id="PF01966">
    <property type="entry name" value="HD"/>
    <property type="match status" value="1"/>
</dbReference>
<dbReference type="GO" id="GO:0016787">
    <property type="term" value="F:hydrolase activity"/>
    <property type="evidence" value="ECO:0007669"/>
    <property type="project" value="UniProtKB-KW"/>
</dbReference>
<evidence type="ECO:0000313" key="3">
    <source>
        <dbReference type="Proteomes" id="UP000187172"/>
    </source>
</evidence>
<evidence type="ECO:0000259" key="1">
    <source>
        <dbReference type="SMART" id="SM00471"/>
    </source>
</evidence>
<proteinExistence type="predicted"/>
<feature type="domain" description="HD/PDEase" evidence="1">
    <location>
        <begin position="22"/>
        <end position="136"/>
    </location>
</feature>
<dbReference type="RefSeq" id="WP_076167727.1">
    <property type="nucleotide sequence ID" value="NZ_MRTP01000001.1"/>
</dbReference>
<keyword evidence="3" id="KW-1185">Reference proteome</keyword>
<organism evidence="2 3">
    <name type="scientific">Paenibacillus rhizosphaerae</name>
    <dbReference type="NCBI Taxonomy" id="297318"/>
    <lineage>
        <taxon>Bacteria</taxon>
        <taxon>Bacillati</taxon>
        <taxon>Bacillota</taxon>
        <taxon>Bacilli</taxon>
        <taxon>Bacillales</taxon>
        <taxon>Paenibacillaceae</taxon>
        <taxon>Paenibacillus</taxon>
    </lineage>
</organism>
<dbReference type="InterPro" id="IPR006674">
    <property type="entry name" value="HD_domain"/>
</dbReference>
<dbReference type="SMART" id="SM00471">
    <property type="entry name" value="HDc"/>
    <property type="match status" value="1"/>
</dbReference>
<dbReference type="Gene3D" id="1.20.58.1910">
    <property type="match status" value="1"/>
</dbReference>
<dbReference type="Proteomes" id="UP000187172">
    <property type="component" value="Unassembled WGS sequence"/>
</dbReference>
<dbReference type="PANTHER" id="PTHR33594">
    <property type="entry name" value="SUPERFAMILY HYDROLASE, PUTATIVE (AFU_ORTHOLOGUE AFUA_1G03035)-RELATED"/>
    <property type="match status" value="1"/>
</dbReference>
<sequence length="222" mass="24854">MGTDRMIMEAREYVKDRLKSEPSGHDWWHIYRVAEWSKRLAEQEGADPVVCELAALFHDLADEKIVASKEEGMAAISSWLTEHGADAALVDHVLEIIGTMSYGGGGGRPMSTLEGRVVQDADRLDAIGAIGIARTFAFGGSRGRLMYDPAEPPRNSMTQEEYRSRQGTTVNHFYEKLLKLKDLMNTPAAQREAAARHAFMEQFLAQFHCEWPGEETPKKGRD</sequence>
<evidence type="ECO:0000313" key="2">
    <source>
        <dbReference type="EMBL" id="OMF58296.1"/>
    </source>
</evidence>
<protein>
    <submittedName>
        <fullName evidence="2">Phosphohydrolase</fullName>
    </submittedName>
</protein>
<comment type="caution">
    <text evidence="2">The sequence shown here is derived from an EMBL/GenBank/DDBJ whole genome shotgun (WGS) entry which is preliminary data.</text>
</comment>
<keyword evidence="2" id="KW-0378">Hydrolase</keyword>
<reference evidence="2 3" key="1">
    <citation type="submission" date="2016-11" db="EMBL/GenBank/DDBJ databases">
        <title>Paenibacillus species isolates.</title>
        <authorList>
            <person name="Beno S.M."/>
        </authorList>
    </citation>
    <scope>NUCLEOTIDE SEQUENCE [LARGE SCALE GENOMIC DNA]</scope>
    <source>
        <strain evidence="2 3">FSL R5-0378</strain>
    </source>
</reference>
<dbReference type="PANTHER" id="PTHR33594:SF1">
    <property type="entry name" value="HD_PDEASE DOMAIN-CONTAINING PROTEIN"/>
    <property type="match status" value="1"/>
</dbReference>
<name>A0A1R1F2V3_9BACL</name>